<proteinExistence type="predicted"/>
<protein>
    <submittedName>
        <fullName evidence="1">Uncharacterized protein</fullName>
    </submittedName>
</protein>
<sequence>MYLGKRAISQYESIVYKQKTNLCLRDPFCLHLGANVPKIHSSKVATFGRIFEPKQAASTANTVKENRVIFIWDR</sequence>
<comment type="caution">
    <text evidence="1">The sequence shown here is derived from an EMBL/GenBank/DDBJ whole genome shotgun (WGS) entry which is preliminary data.</text>
</comment>
<reference evidence="1" key="1">
    <citation type="submission" date="2013-05" db="EMBL/GenBank/DDBJ databases">
        <authorList>
            <person name="Yim A.K.Y."/>
            <person name="Chan T.F."/>
            <person name="Ji K.M."/>
            <person name="Liu X.Y."/>
            <person name="Zhou J.W."/>
            <person name="Li R.Q."/>
            <person name="Yang K.Y."/>
            <person name="Li J."/>
            <person name="Li M."/>
            <person name="Law P.T.W."/>
            <person name="Wu Y.L."/>
            <person name="Cai Z.L."/>
            <person name="Qin H."/>
            <person name="Bao Y."/>
            <person name="Leung R.K.K."/>
            <person name="Ng P.K.S."/>
            <person name="Zou J."/>
            <person name="Zhong X.J."/>
            <person name="Ran P.X."/>
            <person name="Zhong N.S."/>
            <person name="Liu Z.G."/>
            <person name="Tsui S.K.W."/>
        </authorList>
    </citation>
    <scope>NUCLEOTIDE SEQUENCE</scope>
    <source>
        <strain evidence="1">Derf</strain>
        <tissue evidence="1">Whole organism</tissue>
    </source>
</reference>
<dbReference type="AlphaFoldDB" id="A0A922I1Y3"/>
<dbReference type="EMBL" id="ASGP02000002">
    <property type="protein sequence ID" value="KAH9520501.1"/>
    <property type="molecule type" value="Genomic_DNA"/>
</dbReference>
<organism evidence="1 2">
    <name type="scientific">Dermatophagoides farinae</name>
    <name type="common">American house dust mite</name>
    <dbReference type="NCBI Taxonomy" id="6954"/>
    <lineage>
        <taxon>Eukaryota</taxon>
        <taxon>Metazoa</taxon>
        <taxon>Ecdysozoa</taxon>
        <taxon>Arthropoda</taxon>
        <taxon>Chelicerata</taxon>
        <taxon>Arachnida</taxon>
        <taxon>Acari</taxon>
        <taxon>Acariformes</taxon>
        <taxon>Sarcoptiformes</taxon>
        <taxon>Astigmata</taxon>
        <taxon>Psoroptidia</taxon>
        <taxon>Analgoidea</taxon>
        <taxon>Pyroglyphidae</taxon>
        <taxon>Dermatophagoidinae</taxon>
        <taxon>Dermatophagoides</taxon>
    </lineage>
</organism>
<accession>A0A922I1Y3</accession>
<gene>
    <name evidence="1" type="ORF">DERF_004205</name>
</gene>
<evidence type="ECO:0000313" key="2">
    <source>
        <dbReference type="Proteomes" id="UP000790347"/>
    </source>
</evidence>
<evidence type="ECO:0000313" key="1">
    <source>
        <dbReference type="EMBL" id="KAH9520501.1"/>
    </source>
</evidence>
<dbReference type="Proteomes" id="UP000790347">
    <property type="component" value="Unassembled WGS sequence"/>
</dbReference>
<name>A0A922I1Y3_DERFA</name>
<keyword evidence="2" id="KW-1185">Reference proteome</keyword>
<reference evidence="1" key="2">
    <citation type="journal article" date="2022" name="Res Sq">
        <title>Comparative Genomics Reveals Insights into the Divergent Evolution of Astigmatic Mites and Household Pest Adaptations.</title>
        <authorList>
            <person name="Xiong Q."/>
            <person name="Wan A.T.-Y."/>
            <person name="Liu X.-Y."/>
            <person name="Fung C.S.-H."/>
            <person name="Xiao X."/>
            <person name="Malainual N."/>
            <person name="Hou J."/>
            <person name="Wang L."/>
            <person name="Wang M."/>
            <person name="Yang K."/>
            <person name="Cui Y."/>
            <person name="Leung E."/>
            <person name="Nong W."/>
            <person name="Shin S.-K."/>
            <person name="Au S."/>
            <person name="Jeong K.Y."/>
            <person name="Chew F.T."/>
            <person name="Hui J."/>
            <person name="Leung T.F."/>
            <person name="Tungtrongchitr A."/>
            <person name="Zhong N."/>
            <person name="Liu Z."/>
            <person name="Tsui S."/>
        </authorList>
    </citation>
    <scope>NUCLEOTIDE SEQUENCE</scope>
    <source>
        <strain evidence="1">Derf</strain>
        <tissue evidence="1">Whole organism</tissue>
    </source>
</reference>